<keyword evidence="1" id="KW-0812">Transmembrane</keyword>
<reference evidence="2 3" key="1">
    <citation type="journal article" date="2017" name="BMC Genomics">
        <title>Genomic analysis of methanogenic archaea reveals a shift towards energy conservation.</title>
        <authorList>
            <person name="Gilmore S.P."/>
            <person name="Henske J.K."/>
            <person name="Sexton J.A."/>
            <person name="Solomon K.V."/>
            <person name="Seppala S."/>
            <person name="Yoo J.I."/>
            <person name="Huyett L.M."/>
            <person name="Pressman A."/>
            <person name="Cogan J.Z."/>
            <person name="Kivenson V."/>
            <person name="Peng X."/>
            <person name="Tan Y."/>
            <person name="Valentine D.L."/>
            <person name="O'Malley M.A."/>
        </authorList>
    </citation>
    <scope>NUCLEOTIDE SEQUENCE [LARGE SCALE GENOMIC DNA]</scope>
    <source>
        <strain evidence="2 3">M.o.H.</strain>
    </source>
</reference>
<dbReference type="Proteomes" id="UP000217784">
    <property type="component" value="Unassembled WGS sequence"/>
</dbReference>
<evidence type="ECO:0000313" key="3">
    <source>
        <dbReference type="Proteomes" id="UP000217784"/>
    </source>
</evidence>
<keyword evidence="1" id="KW-0472">Membrane</keyword>
<keyword evidence="3" id="KW-1185">Reference proteome</keyword>
<proteinExistence type="predicted"/>
<name>A0A2A2HA09_METBR</name>
<dbReference type="AlphaFoldDB" id="A0A2A2HA09"/>
<accession>A0A2A2HA09</accession>
<sequence>MANVNDVICAENNIPVLFAVICKIFRLSLNLIIKCYFEFNLKIRSRFSHKHLFIKVVSPFKEVFIRYNGLLGLNINPGDFLQYF</sequence>
<gene>
    <name evidence="2" type="ORF">ASJ80_15415</name>
</gene>
<keyword evidence="1" id="KW-1133">Transmembrane helix</keyword>
<protein>
    <submittedName>
        <fullName evidence="2">Uncharacterized protein</fullName>
    </submittedName>
</protein>
<organism evidence="2 3">
    <name type="scientific">Methanobacterium bryantii</name>
    <dbReference type="NCBI Taxonomy" id="2161"/>
    <lineage>
        <taxon>Archaea</taxon>
        <taxon>Methanobacteriati</taxon>
        <taxon>Methanobacteriota</taxon>
        <taxon>Methanomada group</taxon>
        <taxon>Methanobacteria</taxon>
        <taxon>Methanobacteriales</taxon>
        <taxon>Methanobacteriaceae</taxon>
        <taxon>Methanobacterium</taxon>
    </lineage>
</organism>
<dbReference type="EMBL" id="LMVM01000001">
    <property type="protein sequence ID" value="PAV06217.1"/>
    <property type="molecule type" value="Genomic_DNA"/>
</dbReference>
<evidence type="ECO:0000256" key="1">
    <source>
        <dbReference type="SAM" id="Phobius"/>
    </source>
</evidence>
<evidence type="ECO:0000313" key="2">
    <source>
        <dbReference type="EMBL" id="PAV06217.1"/>
    </source>
</evidence>
<feature type="transmembrane region" description="Helical" evidence="1">
    <location>
        <begin position="16"/>
        <end position="37"/>
    </location>
</feature>
<comment type="caution">
    <text evidence="2">The sequence shown here is derived from an EMBL/GenBank/DDBJ whole genome shotgun (WGS) entry which is preliminary data.</text>
</comment>